<evidence type="ECO:0000256" key="6">
    <source>
        <dbReference type="SAM" id="MobiDB-lite"/>
    </source>
</evidence>
<evidence type="ECO:0000256" key="5">
    <source>
        <dbReference type="PROSITE-ProRule" id="PRU00042"/>
    </source>
</evidence>
<keyword evidence="2" id="KW-0677">Repeat</keyword>
<feature type="region of interest" description="Disordered" evidence="6">
    <location>
        <begin position="195"/>
        <end position="275"/>
    </location>
</feature>
<dbReference type="SMART" id="SM00355">
    <property type="entry name" value="ZnF_C2H2"/>
    <property type="match status" value="2"/>
</dbReference>
<dbReference type="AlphaFoldDB" id="A0AAD7Y156"/>
<keyword evidence="9" id="KW-1185">Reference proteome</keyword>
<sequence>MDIEKPKLPSIQLMLQGVAVEDSVELQVAAQARPQMGHRRHVSDLGNPCPPQRPPLSLYPHPEMAVGGLPSHMQKLSISKPAAPIEPNLNNNNNGNSSQHLGSSPLHQYLQHQAPRFATPSSMLLQQHRSPRNMHSRSFSDYSHPYPQPLYSSAATSPPSIARDANSASRSTYLQPGYHRRAISTNTLDLILQPTHHHHHHHHHSHDQLSTPPSLYPSSSTTTTTTCTSAPHSPTLSPTHHKIPQSPVSSDGASDSDSNDKTTTTTKSSSNKDASSYNKYHCPYCDKGFSRPSSLRIHTYSHTGEKPFVCPEPGCSRKFSVQSNMRRHLRVHRLGRATKRSNASTATAAASLNMTPATSADRSKPLAAKPTATWVRSEEQHHLSAFTLPGLCSTSED</sequence>
<dbReference type="FunFam" id="3.30.160.60:FF:000100">
    <property type="entry name" value="Zinc finger 45-like"/>
    <property type="match status" value="1"/>
</dbReference>
<proteinExistence type="predicted"/>
<dbReference type="EMBL" id="JARTCD010000005">
    <property type="protein sequence ID" value="KAJ8662315.1"/>
    <property type="molecule type" value="Genomic_DNA"/>
</dbReference>
<name>A0AAD7Y156_9FUNG</name>
<dbReference type="GO" id="GO:0000981">
    <property type="term" value="F:DNA-binding transcription factor activity, RNA polymerase II-specific"/>
    <property type="evidence" value="ECO:0007669"/>
    <property type="project" value="TreeGrafter"/>
</dbReference>
<keyword evidence="3 5" id="KW-0863">Zinc-finger</keyword>
<dbReference type="SUPFAM" id="SSF57667">
    <property type="entry name" value="beta-beta-alpha zinc fingers"/>
    <property type="match status" value="1"/>
</dbReference>
<feature type="compositionally biased region" description="Low complexity" evidence="6">
    <location>
        <begin position="246"/>
        <end position="275"/>
    </location>
</feature>
<feature type="region of interest" description="Disordered" evidence="6">
    <location>
        <begin position="124"/>
        <end position="145"/>
    </location>
</feature>
<dbReference type="InterPro" id="IPR036236">
    <property type="entry name" value="Znf_C2H2_sf"/>
</dbReference>
<evidence type="ECO:0000313" key="9">
    <source>
        <dbReference type="Proteomes" id="UP001234581"/>
    </source>
</evidence>
<dbReference type="PANTHER" id="PTHR14003">
    <property type="entry name" value="TRANSCRIPTIONAL REPRESSOR PROTEIN YY"/>
    <property type="match status" value="1"/>
</dbReference>
<keyword evidence="4" id="KW-0862">Zinc</keyword>
<evidence type="ECO:0000256" key="3">
    <source>
        <dbReference type="ARBA" id="ARBA00022771"/>
    </source>
</evidence>
<dbReference type="GeneID" id="83209426"/>
<feature type="domain" description="C2H2-type" evidence="7">
    <location>
        <begin position="280"/>
        <end position="307"/>
    </location>
</feature>
<dbReference type="GO" id="GO:0000978">
    <property type="term" value="F:RNA polymerase II cis-regulatory region sequence-specific DNA binding"/>
    <property type="evidence" value="ECO:0007669"/>
    <property type="project" value="TreeGrafter"/>
</dbReference>
<keyword evidence="1" id="KW-0479">Metal-binding</keyword>
<evidence type="ECO:0000313" key="8">
    <source>
        <dbReference type="EMBL" id="KAJ8662315.1"/>
    </source>
</evidence>
<comment type="caution">
    <text evidence="8">The sequence shown here is derived from an EMBL/GenBank/DDBJ whole genome shotgun (WGS) entry which is preliminary data.</text>
</comment>
<organism evidence="8 9">
    <name type="scientific">Lichtheimia ornata</name>
    <dbReference type="NCBI Taxonomy" id="688661"/>
    <lineage>
        <taxon>Eukaryota</taxon>
        <taxon>Fungi</taxon>
        <taxon>Fungi incertae sedis</taxon>
        <taxon>Mucoromycota</taxon>
        <taxon>Mucoromycotina</taxon>
        <taxon>Mucoromycetes</taxon>
        <taxon>Mucorales</taxon>
        <taxon>Lichtheimiaceae</taxon>
        <taxon>Lichtheimia</taxon>
    </lineage>
</organism>
<evidence type="ECO:0000256" key="4">
    <source>
        <dbReference type="ARBA" id="ARBA00022833"/>
    </source>
</evidence>
<dbReference type="InterPro" id="IPR013087">
    <property type="entry name" value="Znf_C2H2_type"/>
</dbReference>
<dbReference type="PROSITE" id="PS00028">
    <property type="entry name" value="ZINC_FINGER_C2H2_1"/>
    <property type="match status" value="2"/>
</dbReference>
<dbReference type="RefSeq" id="XP_058347228.1">
    <property type="nucleotide sequence ID" value="XM_058482097.1"/>
</dbReference>
<dbReference type="Proteomes" id="UP001234581">
    <property type="component" value="Unassembled WGS sequence"/>
</dbReference>
<dbReference type="Gene3D" id="3.30.160.60">
    <property type="entry name" value="Classic Zinc Finger"/>
    <property type="match status" value="2"/>
</dbReference>
<feature type="domain" description="C2H2-type" evidence="7">
    <location>
        <begin position="308"/>
        <end position="337"/>
    </location>
</feature>
<feature type="compositionally biased region" description="Basic residues" evidence="6">
    <location>
        <begin position="195"/>
        <end position="205"/>
    </location>
</feature>
<dbReference type="PROSITE" id="PS50157">
    <property type="entry name" value="ZINC_FINGER_C2H2_2"/>
    <property type="match status" value="2"/>
</dbReference>
<dbReference type="Pfam" id="PF00096">
    <property type="entry name" value="zf-C2H2"/>
    <property type="match status" value="2"/>
</dbReference>
<dbReference type="GO" id="GO:0031519">
    <property type="term" value="C:PcG protein complex"/>
    <property type="evidence" value="ECO:0007669"/>
    <property type="project" value="TreeGrafter"/>
</dbReference>
<evidence type="ECO:0000256" key="2">
    <source>
        <dbReference type="ARBA" id="ARBA00022737"/>
    </source>
</evidence>
<evidence type="ECO:0000256" key="1">
    <source>
        <dbReference type="ARBA" id="ARBA00022723"/>
    </source>
</evidence>
<feature type="compositionally biased region" description="Low complexity" evidence="6">
    <location>
        <begin position="210"/>
        <end position="235"/>
    </location>
</feature>
<dbReference type="PANTHER" id="PTHR14003:SF19">
    <property type="entry name" value="YY2 TRANSCRIPTION FACTOR"/>
    <property type="match status" value="1"/>
</dbReference>
<evidence type="ECO:0000259" key="7">
    <source>
        <dbReference type="PROSITE" id="PS50157"/>
    </source>
</evidence>
<accession>A0AAD7Y156</accession>
<feature type="compositionally biased region" description="Low complexity" evidence="6">
    <location>
        <begin position="88"/>
        <end position="103"/>
    </location>
</feature>
<reference evidence="8 9" key="1">
    <citation type="submission" date="2023-03" db="EMBL/GenBank/DDBJ databases">
        <title>Genome sequence of Lichtheimia ornata CBS 291.66.</title>
        <authorList>
            <person name="Mohabir J.T."/>
            <person name="Shea T.P."/>
            <person name="Kurbessoian T."/>
            <person name="Berby B."/>
            <person name="Fontaine J."/>
            <person name="Livny J."/>
            <person name="Gnirke A."/>
            <person name="Stajich J.E."/>
            <person name="Cuomo C.A."/>
        </authorList>
    </citation>
    <scope>NUCLEOTIDE SEQUENCE [LARGE SCALE GENOMIC DNA]</scope>
    <source>
        <strain evidence="8">CBS 291.66</strain>
    </source>
</reference>
<dbReference type="GO" id="GO:0005667">
    <property type="term" value="C:transcription regulator complex"/>
    <property type="evidence" value="ECO:0007669"/>
    <property type="project" value="TreeGrafter"/>
</dbReference>
<protein>
    <recommendedName>
        <fullName evidence="7">C2H2-type domain-containing protein</fullName>
    </recommendedName>
</protein>
<dbReference type="GO" id="GO:0008270">
    <property type="term" value="F:zinc ion binding"/>
    <property type="evidence" value="ECO:0007669"/>
    <property type="project" value="UniProtKB-KW"/>
</dbReference>
<dbReference type="GO" id="GO:0000785">
    <property type="term" value="C:chromatin"/>
    <property type="evidence" value="ECO:0007669"/>
    <property type="project" value="TreeGrafter"/>
</dbReference>
<feature type="region of interest" description="Disordered" evidence="6">
    <location>
        <begin position="82"/>
        <end position="103"/>
    </location>
</feature>
<gene>
    <name evidence="8" type="ORF">O0I10_002008</name>
</gene>
<dbReference type="FunFam" id="3.30.160.60:FF:000065">
    <property type="entry name" value="B-cell CLL/lymphoma 6, member B"/>
    <property type="match status" value="1"/>
</dbReference>